<dbReference type="Proteomes" id="UP001642540">
    <property type="component" value="Unassembled WGS sequence"/>
</dbReference>
<name>A0ABP1SAE3_9HEXA</name>
<gene>
    <name evidence="2" type="ORF">ODALV1_LOCUS31696</name>
</gene>
<reference evidence="2 3" key="1">
    <citation type="submission" date="2024-08" db="EMBL/GenBank/DDBJ databases">
        <authorList>
            <person name="Cucini C."/>
            <person name="Frati F."/>
        </authorList>
    </citation>
    <scope>NUCLEOTIDE SEQUENCE [LARGE SCALE GENOMIC DNA]</scope>
</reference>
<organism evidence="2 3">
    <name type="scientific">Orchesella dallaii</name>
    <dbReference type="NCBI Taxonomy" id="48710"/>
    <lineage>
        <taxon>Eukaryota</taxon>
        <taxon>Metazoa</taxon>
        <taxon>Ecdysozoa</taxon>
        <taxon>Arthropoda</taxon>
        <taxon>Hexapoda</taxon>
        <taxon>Collembola</taxon>
        <taxon>Entomobryomorpha</taxon>
        <taxon>Entomobryoidea</taxon>
        <taxon>Orchesellidae</taxon>
        <taxon>Orchesellinae</taxon>
        <taxon>Orchesella</taxon>
    </lineage>
</organism>
<keyword evidence="3" id="KW-1185">Reference proteome</keyword>
<feature type="compositionally biased region" description="Polar residues" evidence="1">
    <location>
        <begin position="88"/>
        <end position="97"/>
    </location>
</feature>
<protein>
    <submittedName>
        <fullName evidence="2">Uncharacterized protein</fullName>
    </submittedName>
</protein>
<comment type="caution">
    <text evidence="2">The sequence shown here is derived from an EMBL/GenBank/DDBJ whole genome shotgun (WGS) entry which is preliminary data.</text>
</comment>
<proteinExistence type="predicted"/>
<feature type="region of interest" description="Disordered" evidence="1">
    <location>
        <begin position="85"/>
        <end position="120"/>
    </location>
</feature>
<evidence type="ECO:0000256" key="1">
    <source>
        <dbReference type="SAM" id="MobiDB-lite"/>
    </source>
</evidence>
<evidence type="ECO:0000313" key="2">
    <source>
        <dbReference type="EMBL" id="CAL8149306.1"/>
    </source>
</evidence>
<accession>A0ABP1SAE3</accession>
<feature type="compositionally biased region" description="Basic and acidic residues" evidence="1">
    <location>
        <begin position="13"/>
        <end position="31"/>
    </location>
</feature>
<evidence type="ECO:0000313" key="3">
    <source>
        <dbReference type="Proteomes" id="UP001642540"/>
    </source>
</evidence>
<sequence length="120" mass="13674">MALNNRGRGGKHVTRESRTDAHPYYRPASKDDLHCQSVPITTVESTYRLHRGMDTKKLEELLAQKEEVHFREVYKADKDSELNCVDVKSSQEASGTRSDPMEGEVPQQILDETLDLENSK</sequence>
<feature type="region of interest" description="Disordered" evidence="1">
    <location>
        <begin position="1"/>
        <end position="31"/>
    </location>
</feature>
<dbReference type="EMBL" id="CAXLJM020000200">
    <property type="protein sequence ID" value="CAL8149306.1"/>
    <property type="molecule type" value="Genomic_DNA"/>
</dbReference>